<dbReference type="GO" id="GO:0005737">
    <property type="term" value="C:cytoplasm"/>
    <property type="evidence" value="ECO:0007669"/>
    <property type="project" value="UniProtKB-SubCell"/>
</dbReference>
<dbReference type="RefSeq" id="WP_078697146.1">
    <property type="nucleotide sequence ID" value="NZ_FUYH01000017.1"/>
</dbReference>
<reference evidence="13" key="1">
    <citation type="submission" date="2017-02" db="EMBL/GenBank/DDBJ databases">
        <authorList>
            <person name="Varghese N."/>
            <person name="Submissions S."/>
        </authorList>
    </citation>
    <scope>NUCLEOTIDE SEQUENCE [LARGE SCALE GENOMIC DNA]</scope>
    <source>
        <strain evidence="13">USBA 833</strain>
    </source>
</reference>
<keyword evidence="6 8" id="KW-0326">Glycosidase</keyword>
<dbReference type="InterPro" id="IPR013189">
    <property type="entry name" value="Glyco_hydro_32_C"/>
</dbReference>
<evidence type="ECO:0000256" key="7">
    <source>
        <dbReference type="ARBA" id="ARBA00033367"/>
    </source>
</evidence>
<dbReference type="STRING" id="1147123.SAMN05443428_11739"/>
<keyword evidence="5 8" id="KW-0378">Hydrolase</keyword>
<accession>A0A1T4Y009</accession>
<sequence length="486" mass="56739">MTEDMIVLAKKFIENNKTKVDSTYRLNYHLMGEYGWVNDPNGFIYFNGLYHLFYQHYPYEPIWGPMHWGHAVSSDLIKWEYMPLALAPDKVYDKDGCFSGSAIEKDNMMYLFYTGHVYNSDKKDDYKQTQCIAYSIDGINFSKYINNPVIGAEKIPQKSSKNDFRDPKIFVRGTNYYMVLGSNDGEGNGQALLYKSKDLINWDFVNILAKSDGNIGMGWECPDLFSIKDMDVLIVSPQYMKSQGYNYKNLHSTIYAVGKFYDESGELKFDEYHPIDYGFDFYAPQTTFDDKGRRLIVAWMDMWESEMPTQRLGHNWAGAMTLPREIVMKDNKLYFRPVEEIKKYRKNEFEIKNLELIEEITIDTKGDCYELDILIDAQEAKSFGIKVRASEKEETILEYNKENKLFKFNRDKSGIGPKGERATEAELIDNRLKLQIFVDKSSVEVFINDGEKVMTGRIYPSKESNLIKLFSKGRCRISYLYKWDIL</sequence>
<proteinExistence type="inferred from homology"/>
<protein>
    <recommendedName>
        <fullName evidence="4 8">Sucrose-6-phosphate hydrolase</fullName>
        <ecNumber evidence="3 8">3.2.1.26</ecNumber>
    </recommendedName>
    <alternativeName>
        <fullName evidence="7 9">Invertase</fullName>
    </alternativeName>
</protein>
<evidence type="ECO:0000256" key="4">
    <source>
        <dbReference type="ARBA" id="ARBA00019623"/>
    </source>
</evidence>
<dbReference type="CDD" id="cd08996">
    <property type="entry name" value="GH32_FFase"/>
    <property type="match status" value="1"/>
</dbReference>
<dbReference type="OrthoDB" id="9759709at2"/>
<evidence type="ECO:0000256" key="8">
    <source>
        <dbReference type="RuleBase" id="RU362110"/>
    </source>
</evidence>
<dbReference type="SUPFAM" id="SSF75005">
    <property type="entry name" value="Arabinanase/levansucrase/invertase"/>
    <property type="match status" value="1"/>
</dbReference>
<dbReference type="InterPro" id="IPR001362">
    <property type="entry name" value="Glyco_hydro_32"/>
</dbReference>
<feature type="domain" description="Glycosyl hydrolase family 32 N-terminal" evidence="10">
    <location>
        <begin position="29"/>
        <end position="337"/>
    </location>
</feature>
<keyword evidence="9" id="KW-0119">Carbohydrate metabolism</keyword>
<evidence type="ECO:0000256" key="3">
    <source>
        <dbReference type="ARBA" id="ARBA00012758"/>
    </source>
</evidence>
<evidence type="ECO:0000256" key="2">
    <source>
        <dbReference type="ARBA" id="ARBA00009902"/>
    </source>
</evidence>
<dbReference type="Pfam" id="PF00251">
    <property type="entry name" value="Glyco_hydro_32N"/>
    <property type="match status" value="1"/>
</dbReference>
<dbReference type="EMBL" id="FUYH01000017">
    <property type="protein sequence ID" value="SKA95142.1"/>
    <property type="molecule type" value="Genomic_DNA"/>
</dbReference>
<comment type="function">
    <text evidence="9">Enables the bacterium to metabolize sucrose as a sole carbon source.</text>
</comment>
<comment type="subcellular location">
    <subcellularLocation>
        <location evidence="9">Cytoplasm</location>
    </subcellularLocation>
</comment>
<comment type="similarity">
    <text evidence="2 8">Belongs to the glycosyl hydrolase 32 family.</text>
</comment>
<evidence type="ECO:0000256" key="6">
    <source>
        <dbReference type="ARBA" id="ARBA00023295"/>
    </source>
</evidence>
<dbReference type="PANTHER" id="PTHR43101:SF1">
    <property type="entry name" value="BETA-FRUCTOSIDASE"/>
    <property type="match status" value="1"/>
</dbReference>
<feature type="domain" description="Glycosyl hydrolase family 32 C-terminal" evidence="11">
    <location>
        <begin position="341"/>
        <end position="473"/>
    </location>
</feature>
<name>A0A1T4Y009_9CLOT</name>
<dbReference type="InterPro" id="IPR006232">
    <property type="entry name" value="Suc6P_hydrolase"/>
</dbReference>
<evidence type="ECO:0000259" key="10">
    <source>
        <dbReference type="Pfam" id="PF00251"/>
    </source>
</evidence>
<dbReference type="GO" id="GO:0005985">
    <property type="term" value="P:sucrose metabolic process"/>
    <property type="evidence" value="ECO:0007669"/>
    <property type="project" value="UniProtKB-UniPathway"/>
</dbReference>
<evidence type="ECO:0000313" key="12">
    <source>
        <dbReference type="EMBL" id="SKA95142.1"/>
    </source>
</evidence>
<comment type="catalytic activity">
    <reaction evidence="8">
        <text>Hydrolysis of terminal non-reducing beta-D-fructofuranoside residues in beta-D-fructofuranosides.</text>
        <dbReference type="EC" id="3.2.1.26"/>
    </reaction>
</comment>
<dbReference type="UniPathway" id="UPA00238"/>
<dbReference type="SUPFAM" id="SSF49899">
    <property type="entry name" value="Concanavalin A-like lectins/glucanases"/>
    <property type="match status" value="1"/>
</dbReference>
<evidence type="ECO:0000259" key="11">
    <source>
        <dbReference type="Pfam" id="PF08244"/>
    </source>
</evidence>
<dbReference type="Gene3D" id="2.115.10.20">
    <property type="entry name" value="Glycosyl hydrolase domain, family 43"/>
    <property type="match status" value="1"/>
</dbReference>
<dbReference type="SMART" id="SM00640">
    <property type="entry name" value="Glyco_32"/>
    <property type="match status" value="1"/>
</dbReference>
<dbReference type="AlphaFoldDB" id="A0A1T4Y009"/>
<comment type="pathway">
    <text evidence="1 9">Glycan biosynthesis; sucrose metabolism.</text>
</comment>
<dbReference type="InterPro" id="IPR023296">
    <property type="entry name" value="Glyco_hydro_beta-prop_sf"/>
</dbReference>
<evidence type="ECO:0000256" key="9">
    <source>
        <dbReference type="RuleBase" id="RU365015"/>
    </source>
</evidence>
<keyword evidence="13" id="KW-1185">Reference proteome</keyword>
<dbReference type="GO" id="GO:0004564">
    <property type="term" value="F:beta-fructofuranosidase activity"/>
    <property type="evidence" value="ECO:0007669"/>
    <property type="project" value="UniProtKB-EC"/>
</dbReference>
<keyword evidence="9" id="KW-0963">Cytoplasm</keyword>
<dbReference type="Gene3D" id="2.60.120.560">
    <property type="entry name" value="Exo-inulinase, domain 1"/>
    <property type="match status" value="1"/>
</dbReference>
<evidence type="ECO:0000313" key="13">
    <source>
        <dbReference type="Proteomes" id="UP000190105"/>
    </source>
</evidence>
<dbReference type="InterPro" id="IPR051214">
    <property type="entry name" value="GH32_Enzymes"/>
</dbReference>
<gene>
    <name evidence="12" type="ORF">SAMN05443428_11739</name>
</gene>
<dbReference type="Proteomes" id="UP000190105">
    <property type="component" value="Unassembled WGS sequence"/>
</dbReference>
<dbReference type="PANTHER" id="PTHR43101">
    <property type="entry name" value="BETA-FRUCTOSIDASE"/>
    <property type="match status" value="1"/>
</dbReference>
<dbReference type="Pfam" id="PF08244">
    <property type="entry name" value="Glyco_hydro_32C"/>
    <property type="match status" value="1"/>
</dbReference>
<organism evidence="12 13">
    <name type="scientific">Caloramator quimbayensis</name>
    <dbReference type="NCBI Taxonomy" id="1147123"/>
    <lineage>
        <taxon>Bacteria</taxon>
        <taxon>Bacillati</taxon>
        <taxon>Bacillota</taxon>
        <taxon>Clostridia</taxon>
        <taxon>Eubacteriales</taxon>
        <taxon>Clostridiaceae</taxon>
        <taxon>Caloramator</taxon>
    </lineage>
</organism>
<dbReference type="NCBIfam" id="TIGR01322">
    <property type="entry name" value="scrB_fam"/>
    <property type="match status" value="1"/>
</dbReference>
<evidence type="ECO:0000256" key="1">
    <source>
        <dbReference type="ARBA" id="ARBA00004914"/>
    </source>
</evidence>
<dbReference type="InterPro" id="IPR013148">
    <property type="entry name" value="Glyco_hydro_32_N"/>
</dbReference>
<dbReference type="InterPro" id="IPR013320">
    <property type="entry name" value="ConA-like_dom_sf"/>
</dbReference>
<dbReference type="EC" id="3.2.1.26" evidence="3 8"/>
<evidence type="ECO:0000256" key="5">
    <source>
        <dbReference type="ARBA" id="ARBA00022801"/>
    </source>
</evidence>